<dbReference type="Proteomes" id="UP000770785">
    <property type="component" value="Unassembled WGS sequence"/>
</dbReference>
<feature type="compositionally biased region" description="Basic and acidic residues" evidence="1">
    <location>
        <begin position="293"/>
        <end position="302"/>
    </location>
</feature>
<feature type="region of interest" description="Disordered" evidence="1">
    <location>
        <begin position="115"/>
        <end position="156"/>
    </location>
</feature>
<evidence type="ECO:0000313" key="2">
    <source>
        <dbReference type="EMBL" id="NJC24595.1"/>
    </source>
</evidence>
<dbReference type="RefSeq" id="WP_168035417.1">
    <property type="nucleotide sequence ID" value="NZ_JAATJH010000001.1"/>
</dbReference>
<dbReference type="EMBL" id="JAATJH010000001">
    <property type="protein sequence ID" value="NJC24595.1"/>
    <property type="molecule type" value="Genomic_DNA"/>
</dbReference>
<feature type="compositionally biased region" description="Acidic residues" evidence="1">
    <location>
        <begin position="336"/>
        <end position="352"/>
    </location>
</feature>
<protein>
    <submittedName>
        <fullName evidence="2">Uncharacterized protein</fullName>
    </submittedName>
</protein>
<name>A0ABX0X5X2_9BACT</name>
<feature type="region of interest" description="Disordered" evidence="1">
    <location>
        <begin position="268"/>
        <end position="352"/>
    </location>
</feature>
<feature type="compositionally biased region" description="Basic and acidic residues" evidence="1">
    <location>
        <begin position="143"/>
        <end position="153"/>
    </location>
</feature>
<proteinExistence type="predicted"/>
<organism evidence="2 3">
    <name type="scientific">Neolewinella antarctica</name>
    <dbReference type="NCBI Taxonomy" id="442734"/>
    <lineage>
        <taxon>Bacteria</taxon>
        <taxon>Pseudomonadati</taxon>
        <taxon>Bacteroidota</taxon>
        <taxon>Saprospiria</taxon>
        <taxon>Saprospirales</taxon>
        <taxon>Lewinellaceae</taxon>
        <taxon>Neolewinella</taxon>
    </lineage>
</organism>
<evidence type="ECO:0000313" key="3">
    <source>
        <dbReference type="Proteomes" id="UP000770785"/>
    </source>
</evidence>
<sequence>MSIFNDLKRVFFGAKSVAKHQASKAEGKVREAGRDGADAAEELAGLTKDAALDVISKAPGYVAKGKDALEDLTDKIWREADTAADKGRELKDRATDSINMKLGKKTDDEEIGAFEGFDLGTPGKPGQADRNNSAFGDLTVSEPPRKPGDKSPIDFESDFLDDAKSKASKAAAKANEFVTPSLDAAAKAGLAAKVQAGKIANKIGDLSEVVGKKVLEKGDEALDRAAQAGSEAKDKFDDFVNHADVEAKRMKAEEAVIKAQRAAEQAEARATAFGGKEGARDTSESTLSGTDSFFDRADRFAKGDYQNEGGKEMTIGKNPNPEEKPKGGKIAGFLDSDGDGDSLIDDAIIDED</sequence>
<keyword evidence="3" id="KW-1185">Reference proteome</keyword>
<accession>A0ABX0X5X2</accession>
<reference evidence="2 3" key="1">
    <citation type="submission" date="2020-03" db="EMBL/GenBank/DDBJ databases">
        <title>Genomic Encyclopedia of Type Strains, Phase IV (KMG-IV): sequencing the most valuable type-strain genomes for metagenomic binning, comparative biology and taxonomic classification.</title>
        <authorList>
            <person name="Goeker M."/>
        </authorList>
    </citation>
    <scope>NUCLEOTIDE SEQUENCE [LARGE SCALE GENOMIC DNA]</scope>
    <source>
        <strain evidence="2 3">DSM 105096</strain>
    </source>
</reference>
<gene>
    <name evidence="2" type="ORF">GGR27_000076</name>
</gene>
<comment type="caution">
    <text evidence="2">The sequence shown here is derived from an EMBL/GenBank/DDBJ whole genome shotgun (WGS) entry which is preliminary data.</text>
</comment>
<evidence type="ECO:0000256" key="1">
    <source>
        <dbReference type="SAM" id="MobiDB-lite"/>
    </source>
</evidence>